<dbReference type="RefSeq" id="XP_033239827.1">
    <property type="nucleotide sequence ID" value="XM_033383936.1"/>
</dbReference>
<dbReference type="InterPro" id="IPR031732">
    <property type="entry name" value="DUF4729"/>
</dbReference>
<dbReference type="Proteomes" id="UP000001819">
    <property type="component" value="Chromosome X"/>
</dbReference>
<dbReference type="InParanoid" id="A0A6I8W978"/>
<dbReference type="Pfam" id="PF15866">
    <property type="entry name" value="DUF4729"/>
    <property type="match status" value="1"/>
</dbReference>
<gene>
    <name evidence="5" type="primary">LOC6901665</name>
</gene>
<evidence type="ECO:0000313" key="5">
    <source>
        <dbReference type="RefSeq" id="XP_033239827.1"/>
    </source>
</evidence>
<organism evidence="4 5">
    <name type="scientific">Drosophila pseudoobscura pseudoobscura</name>
    <name type="common">Fruit fly</name>
    <dbReference type="NCBI Taxonomy" id="46245"/>
    <lineage>
        <taxon>Eukaryota</taxon>
        <taxon>Metazoa</taxon>
        <taxon>Ecdysozoa</taxon>
        <taxon>Arthropoda</taxon>
        <taxon>Hexapoda</taxon>
        <taxon>Insecta</taxon>
        <taxon>Pterygota</taxon>
        <taxon>Neoptera</taxon>
        <taxon>Endopterygota</taxon>
        <taxon>Diptera</taxon>
        <taxon>Brachycera</taxon>
        <taxon>Muscomorpha</taxon>
        <taxon>Ephydroidea</taxon>
        <taxon>Drosophilidae</taxon>
        <taxon>Drosophila</taxon>
        <taxon>Sophophora</taxon>
    </lineage>
</organism>
<keyword evidence="1" id="KW-0175">Coiled coil</keyword>
<dbReference type="KEGG" id="dpo:6901665"/>
<keyword evidence="4" id="KW-1185">Reference proteome</keyword>
<feature type="domain" description="DUF4729" evidence="3">
    <location>
        <begin position="382"/>
        <end position="554"/>
    </location>
</feature>
<feature type="region of interest" description="Disordered" evidence="2">
    <location>
        <begin position="123"/>
        <end position="162"/>
    </location>
</feature>
<protein>
    <recommendedName>
        <fullName evidence="3">DUF4729 domain-containing protein</fullName>
    </recommendedName>
</protein>
<evidence type="ECO:0000259" key="3">
    <source>
        <dbReference type="Pfam" id="PF15866"/>
    </source>
</evidence>
<feature type="compositionally biased region" description="Acidic residues" evidence="2">
    <location>
        <begin position="145"/>
        <end position="155"/>
    </location>
</feature>
<evidence type="ECO:0000313" key="4">
    <source>
        <dbReference type="Proteomes" id="UP000001819"/>
    </source>
</evidence>
<name>A0A6I8W978_DROPS</name>
<feature type="compositionally biased region" description="Acidic residues" evidence="2">
    <location>
        <begin position="74"/>
        <end position="88"/>
    </location>
</feature>
<dbReference type="ExpressionAtlas" id="A0A6I8W978">
    <property type="expression patterns" value="baseline"/>
</dbReference>
<proteinExistence type="predicted"/>
<sequence length="572" mass="63558">MYECEHCGCRKTTLNGAPTYELRRTATGSELVGERRWIFDTCSICRNVRFFRQLEEDEDEDEASLEEPHKSDAAEEPEGLSGAETEDEQIAKAETEPEPEPGDGFGDGQDQVVPVMQRVKMLEGKAKEANPKPTKGQLGGKQPEPDPEPEPETDAESSVVSSSETVIESFAFAFTRATSGWASGMPSTPRTSFKVPLKRYSLQPGLKCKRKAMRRLASIRLDVDHQLKKTELELRDLEVKRVQVLSEGDGPSLDCRKGIAPLLDSVVEFLLEQSLYKDKASQTEHEAGAGRRLSTVEQLRQLVETVSTVKRCSYQAIGHTARQAYRGMKHTDRTTKPRQAEDQFHTVSFTDKELLGALASKAHLFEDTAPKQPLYPKEPMPCPDLHCPKTCFPSELHEHLLSDHPGLKARPVGLRQSETLYMDPKALPLNEATCLQLYEVKDKIAHAQPGWRGDLLPVLVMAARARFSNDSDSADDPNSGDEADALLVWLSSFRQADLRLYGTLSVWSPRPHMADTLTVLTGQPHDICAPKDLATMLRTPCTVVVPHAQLQRMTARNGGPEPSLIAVQVQFQ</sequence>
<evidence type="ECO:0000256" key="1">
    <source>
        <dbReference type="SAM" id="Coils"/>
    </source>
</evidence>
<feature type="coiled-coil region" evidence="1">
    <location>
        <begin position="220"/>
        <end position="247"/>
    </location>
</feature>
<feature type="region of interest" description="Disordered" evidence="2">
    <location>
        <begin position="57"/>
        <end position="110"/>
    </location>
</feature>
<dbReference type="AlphaFoldDB" id="A0A6I8W978"/>
<evidence type="ECO:0000256" key="2">
    <source>
        <dbReference type="SAM" id="MobiDB-lite"/>
    </source>
</evidence>
<reference evidence="5" key="1">
    <citation type="submission" date="2025-08" db="UniProtKB">
        <authorList>
            <consortium name="RefSeq"/>
        </authorList>
    </citation>
    <scope>IDENTIFICATION</scope>
    <source>
        <strain evidence="5">MV-25-SWS-2005</strain>
        <tissue evidence="5">Whole body</tissue>
    </source>
</reference>
<accession>A0A6I8W978</accession>